<dbReference type="Proteomes" id="UP000032229">
    <property type="component" value="Chromosome"/>
</dbReference>
<dbReference type="OrthoDB" id="1391862at2"/>
<dbReference type="Pfam" id="PF10282">
    <property type="entry name" value="Lactonase"/>
    <property type="match status" value="1"/>
</dbReference>
<evidence type="ECO:0000313" key="3">
    <source>
        <dbReference type="Proteomes" id="UP000032229"/>
    </source>
</evidence>
<organism evidence="2 3">
    <name type="scientific">Siansivirga zeaxanthinifaciens CC-SAMT-1</name>
    <dbReference type="NCBI Taxonomy" id="1454006"/>
    <lineage>
        <taxon>Bacteria</taxon>
        <taxon>Pseudomonadati</taxon>
        <taxon>Bacteroidota</taxon>
        <taxon>Flavobacteriia</taxon>
        <taxon>Flavobacteriales</taxon>
        <taxon>Flavobacteriaceae</taxon>
        <taxon>Siansivirga</taxon>
    </lineage>
</organism>
<sequence>MNSKQKIGLLGALAVVGTGYFLFKNDKDKKPITNLDKETKLHGDDTESNFIGISNARIHQALMAQNPNYAKAYKKDLKTWGTVSGVIDVSNDFDEAKRKKRKLKAFAQKALEVEKNYKEKAAHLPEISKTQITLTNNGTSVRTINLWGSNMGTSISKPLPGDVQDHKVNQEVQTGVHPQNVGFNPFNGLLYVANQLSDSITIMDTSGAIVKTVALGSVYPGFVSPVDVAFNPSNGEAWVVCSVENTVRILDATHNIVQTIPVGNRPTSIAYNPDNECFYVSNLLDNTLSKIDSTSYNVVTTLNTGEDPRTVSVWNEQGSVWVSNSSSDSVSVFDTADNLIGEINATGDYPTEFTTTSNSLFLIAKNSNELLELNPQTQNIENTYPLGFQPSGIIYNPVNGFLYVLSNQTGLTYIYSTNGTLSETLSLNNASNIGITALPSGEVFTTNTSGSNLAFIGYSESSSDITINESYPEKRAEFQFKPALVKHAKFVFSDENRASGLKLIHQSPTGKQHVTPISFNNYKSPQNYLDVAEITAVRGDVIDGKSTWEFKIAPGQTITILVYYKQLQFKYLIPTIKN</sequence>
<keyword evidence="3" id="KW-1185">Reference proteome</keyword>
<dbReference type="PANTHER" id="PTHR47197">
    <property type="entry name" value="PROTEIN NIRF"/>
    <property type="match status" value="1"/>
</dbReference>
<dbReference type="KEGG" id="sze:AW14_07970"/>
<dbReference type="Gene3D" id="2.130.10.10">
    <property type="entry name" value="YVTN repeat-like/Quinoprotein amine dehydrogenase"/>
    <property type="match status" value="2"/>
</dbReference>
<protein>
    <submittedName>
        <fullName evidence="2">Uncharacterized protein</fullName>
    </submittedName>
</protein>
<dbReference type="InterPro" id="IPR015943">
    <property type="entry name" value="WD40/YVTN_repeat-like_dom_sf"/>
</dbReference>
<dbReference type="HOGENOM" id="CLU_471644_0_0_10"/>
<dbReference type="AlphaFoldDB" id="A0A0C5WCV3"/>
<dbReference type="RefSeq" id="WP_044638295.1">
    <property type="nucleotide sequence ID" value="NZ_CP007202.1"/>
</dbReference>
<dbReference type="InterPro" id="IPR019405">
    <property type="entry name" value="Lactonase_7-beta_prop"/>
</dbReference>
<reference evidence="2 3" key="1">
    <citation type="submission" date="2014-02" db="EMBL/GenBank/DDBJ databases">
        <authorList>
            <person name="Young C.-C."/>
            <person name="Hameed A."/>
            <person name="Huang H.-C."/>
            <person name="Shahina M."/>
        </authorList>
    </citation>
    <scope>NUCLEOTIDE SEQUENCE [LARGE SCALE GENOMIC DNA]</scope>
    <source>
        <strain evidence="2 3">CC-SAMT-1</strain>
    </source>
</reference>
<dbReference type="InterPro" id="IPR051200">
    <property type="entry name" value="Host-pathogen_enzymatic-act"/>
</dbReference>
<dbReference type="STRING" id="1454006.AW14_07970"/>
<dbReference type="SUPFAM" id="SSF51004">
    <property type="entry name" value="C-terminal (heme d1) domain of cytochrome cd1-nitrite reductase"/>
    <property type="match status" value="1"/>
</dbReference>
<keyword evidence="1" id="KW-0812">Transmembrane</keyword>
<proteinExistence type="predicted"/>
<dbReference type="EMBL" id="CP007202">
    <property type="protein sequence ID" value="AJR04873.1"/>
    <property type="molecule type" value="Genomic_DNA"/>
</dbReference>
<feature type="transmembrane region" description="Helical" evidence="1">
    <location>
        <begin position="7"/>
        <end position="23"/>
    </location>
</feature>
<evidence type="ECO:0000256" key="1">
    <source>
        <dbReference type="SAM" id="Phobius"/>
    </source>
</evidence>
<accession>A0A0C5WCV3</accession>
<keyword evidence="1" id="KW-0472">Membrane</keyword>
<name>A0A0C5WCV3_9FLAO</name>
<keyword evidence="1" id="KW-1133">Transmembrane helix</keyword>
<dbReference type="PANTHER" id="PTHR47197:SF3">
    <property type="entry name" value="DIHYDRO-HEME D1 DEHYDROGENASE"/>
    <property type="match status" value="1"/>
</dbReference>
<evidence type="ECO:0000313" key="2">
    <source>
        <dbReference type="EMBL" id="AJR04873.1"/>
    </source>
</evidence>
<dbReference type="InterPro" id="IPR011048">
    <property type="entry name" value="Haem_d1_sf"/>
</dbReference>
<dbReference type="PATRIC" id="fig|1454006.5.peg.1571"/>
<gene>
    <name evidence="2" type="ORF">AW14_07970</name>
</gene>
<dbReference type="SUPFAM" id="SSF63825">
    <property type="entry name" value="YWTD domain"/>
    <property type="match status" value="1"/>
</dbReference>